<evidence type="ECO:0000313" key="8">
    <source>
        <dbReference type="EMBL" id="ABR71682.1"/>
    </source>
</evidence>
<dbReference type="KEGG" id="mmw:Mmwyl1_2769"/>
<reference evidence="8" key="1">
    <citation type="submission" date="2007-06" db="EMBL/GenBank/DDBJ databases">
        <title>Complete sequence of Marinomonas sp. MWYL1.</title>
        <authorList>
            <consortium name="US DOE Joint Genome Institute"/>
            <person name="Copeland A."/>
            <person name="Lucas S."/>
            <person name="Lapidus A."/>
            <person name="Barry K."/>
            <person name="Glavina del Rio T."/>
            <person name="Dalin E."/>
            <person name="Tice H."/>
            <person name="Pitluck S."/>
            <person name="Kiss H."/>
            <person name="Brettin T."/>
            <person name="Bruce D."/>
            <person name="Detter J.C."/>
            <person name="Han C."/>
            <person name="Schmutz J."/>
            <person name="Larimer F."/>
            <person name="Land M."/>
            <person name="Hauser L."/>
            <person name="Kyrpides N."/>
            <person name="Kim E."/>
            <person name="Johnston A.W.B."/>
            <person name="Todd J.D."/>
            <person name="Rogers R."/>
            <person name="Wexler M."/>
            <person name="Bond P.L."/>
            <person name="Li Y."/>
            <person name="Richardson P."/>
        </authorList>
    </citation>
    <scope>NUCLEOTIDE SEQUENCE [LARGE SCALE GENOMIC DNA]</scope>
    <source>
        <strain evidence="8">MWYL1</strain>
    </source>
</reference>
<dbReference type="PROSITE" id="PS50850">
    <property type="entry name" value="MFS"/>
    <property type="match status" value="1"/>
</dbReference>
<keyword evidence="5 6" id="KW-0472">Membrane</keyword>
<dbReference type="InterPro" id="IPR050189">
    <property type="entry name" value="MFS_Efflux_Transporters"/>
</dbReference>
<proteinExistence type="predicted"/>
<feature type="transmembrane region" description="Helical" evidence="6">
    <location>
        <begin position="144"/>
        <end position="163"/>
    </location>
</feature>
<keyword evidence="2" id="KW-1003">Cell membrane</keyword>
<evidence type="ECO:0000259" key="7">
    <source>
        <dbReference type="PROSITE" id="PS50850"/>
    </source>
</evidence>
<feature type="transmembrane region" description="Helical" evidence="6">
    <location>
        <begin position="283"/>
        <end position="302"/>
    </location>
</feature>
<feature type="transmembrane region" description="Helical" evidence="6">
    <location>
        <begin position="250"/>
        <end position="276"/>
    </location>
</feature>
<keyword evidence="4 6" id="KW-1133">Transmembrane helix</keyword>
<evidence type="ECO:0000256" key="4">
    <source>
        <dbReference type="ARBA" id="ARBA00022989"/>
    </source>
</evidence>
<feature type="transmembrane region" description="Helical" evidence="6">
    <location>
        <begin position="85"/>
        <end position="105"/>
    </location>
</feature>
<dbReference type="PANTHER" id="PTHR43124">
    <property type="entry name" value="PURINE EFFLUX PUMP PBUE"/>
    <property type="match status" value="1"/>
</dbReference>
<feature type="transmembrane region" description="Helical" evidence="6">
    <location>
        <begin position="369"/>
        <end position="390"/>
    </location>
</feature>
<dbReference type="Pfam" id="PF07690">
    <property type="entry name" value="MFS_1"/>
    <property type="match status" value="1"/>
</dbReference>
<dbReference type="GO" id="GO:0005886">
    <property type="term" value="C:plasma membrane"/>
    <property type="evidence" value="ECO:0007669"/>
    <property type="project" value="UniProtKB-SubCell"/>
</dbReference>
<comment type="subcellular location">
    <subcellularLocation>
        <location evidence="1">Cell membrane</location>
        <topology evidence="1">Multi-pass membrane protein</topology>
    </subcellularLocation>
</comment>
<feature type="transmembrane region" description="Helical" evidence="6">
    <location>
        <begin position="219"/>
        <end position="238"/>
    </location>
</feature>
<evidence type="ECO:0000256" key="6">
    <source>
        <dbReference type="SAM" id="Phobius"/>
    </source>
</evidence>
<dbReference type="AlphaFoldDB" id="A6VZ03"/>
<dbReference type="InterPro" id="IPR036259">
    <property type="entry name" value="MFS_trans_sf"/>
</dbReference>
<feature type="transmembrane region" description="Helical" evidence="6">
    <location>
        <begin position="54"/>
        <end position="73"/>
    </location>
</feature>
<dbReference type="CDD" id="cd17324">
    <property type="entry name" value="MFS_NepI_like"/>
    <property type="match status" value="1"/>
</dbReference>
<dbReference type="STRING" id="400668.Mmwyl1_2769"/>
<protein>
    <submittedName>
        <fullName evidence="8">Major facilitator superfamily MFS_1</fullName>
    </submittedName>
</protein>
<feature type="domain" description="Major facilitator superfamily (MFS) profile" evidence="7">
    <location>
        <begin position="20"/>
        <end position="394"/>
    </location>
</feature>
<evidence type="ECO:0000256" key="3">
    <source>
        <dbReference type="ARBA" id="ARBA00022692"/>
    </source>
</evidence>
<feature type="transmembrane region" description="Helical" evidence="6">
    <location>
        <begin position="175"/>
        <end position="194"/>
    </location>
</feature>
<dbReference type="HOGENOM" id="CLU_001265_61_1_6"/>
<evidence type="ECO:0000256" key="1">
    <source>
        <dbReference type="ARBA" id="ARBA00004651"/>
    </source>
</evidence>
<dbReference type="PANTHER" id="PTHR43124:SF5">
    <property type="entry name" value="PURINE RIBONUCLEOSIDE EFFLUX PUMP NEPI"/>
    <property type="match status" value="1"/>
</dbReference>
<sequence length="401" mass="41381">MTNTVNASPAQVQDVPAWGAVIAMTLGVFGLVTAEFLPASLLTPMASDLSITEGMAGQAVSATAILAVFASLLTATVTRSMDRRYVLLGFSVLLIISNILVALAPNFFLLLAGRVLLGIALGGFWTMAAAVVMRLVPDKDIPRALAILFSGVSAATIFAAPLGSYLGGTIGWRNVFLLVALLGILVLAVQFATLPRMQPRSRATLGTLIAVMNRPRMKFGLLMLVLIFTGHFALFTYVRPFLENVTGVATAGISGILLGFGVANFIGTYIAGALIARSLRLTLTLMPLIIGLVGIGMVSIQGAVTPTAVLVAIWGMAFGGVPVAWSTWITRSVPDEAESGGGLLVAAIQVGIATGAAAGGLVFDVSGALGVFTIAALILLAAAIIVTFGLRTDPVKVTQSV</sequence>
<feature type="transmembrane region" description="Helical" evidence="6">
    <location>
        <begin position="308"/>
        <end position="329"/>
    </location>
</feature>
<feature type="transmembrane region" description="Helical" evidence="6">
    <location>
        <begin position="15"/>
        <end position="34"/>
    </location>
</feature>
<feature type="transmembrane region" description="Helical" evidence="6">
    <location>
        <begin position="111"/>
        <end position="132"/>
    </location>
</feature>
<keyword evidence="3 6" id="KW-0812">Transmembrane</keyword>
<dbReference type="OrthoDB" id="9812189at2"/>
<dbReference type="eggNOG" id="COG2814">
    <property type="taxonomic scope" value="Bacteria"/>
</dbReference>
<dbReference type="EMBL" id="CP000749">
    <property type="protein sequence ID" value="ABR71682.1"/>
    <property type="molecule type" value="Genomic_DNA"/>
</dbReference>
<evidence type="ECO:0000256" key="5">
    <source>
        <dbReference type="ARBA" id="ARBA00023136"/>
    </source>
</evidence>
<dbReference type="InterPro" id="IPR020846">
    <property type="entry name" value="MFS_dom"/>
</dbReference>
<dbReference type="InterPro" id="IPR011701">
    <property type="entry name" value="MFS"/>
</dbReference>
<feature type="transmembrane region" description="Helical" evidence="6">
    <location>
        <begin position="341"/>
        <end position="363"/>
    </location>
</feature>
<gene>
    <name evidence="8" type="ordered locus">Mmwyl1_2769</name>
</gene>
<dbReference type="Gene3D" id="1.20.1250.20">
    <property type="entry name" value="MFS general substrate transporter like domains"/>
    <property type="match status" value="1"/>
</dbReference>
<dbReference type="GO" id="GO:0022857">
    <property type="term" value="F:transmembrane transporter activity"/>
    <property type="evidence" value="ECO:0007669"/>
    <property type="project" value="InterPro"/>
</dbReference>
<accession>A6VZ03</accession>
<dbReference type="SUPFAM" id="SSF103473">
    <property type="entry name" value="MFS general substrate transporter"/>
    <property type="match status" value="1"/>
</dbReference>
<evidence type="ECO:0000256" key="2">
    <source>
        <dbReference type="ARBA" id="ARBA00022475"/>
    </source>
</evidence>
<name>A6VZ03_MARMS</name>
<organism evidence="8">
    <name type="scientific">Marinomonas sp. (strain MWYL1)</name>
    <dbReference type="NCBI Taxonomy" id="400668"/>
    <lineage>
        <taxon>Bacteria</taxon>
        <taxon>Pseudomonadati</taxon>
        <taxon>Pseudomonadota</taxon>
        <taxon>Gammaproteobacteria</taxon>
        <taxon>Oceanospirillales</taxon>
        <taxon>Oceanospirillaceae</taxon>
        <taxon>Marinomonas</taxon>
    </lineage>
</organism>